<feature type="region of interest" description="Disordered" evidence="1">
    <location>
        <begin position="62"/>
        <end position="82"/>
    </location>
</feature>
<feature type="compositionally biased region" description="Low complexity" evidence="1">
    <location>
        <begin position="23"/>
        <end position="38"/>
    </location>
</feature>
<dbReference type="AlphaFoldDB" id="A0A699XKN6"/>
<protein>
    <submittedName>
        <fullName evidence="2">Uncharacterized protein</fullName>
    </submittedName>
</protein>
<evidence type="ECO:0000256" key="1">
    <source>
        <dbReference type="SAM" id="MobiDB-lite"/>
    </source>
</evidence>
<accession>A0A699XKN6</accession>
<feature type="non-terminal residue" evidence="2">
    <location>
        <position position="1"/>
    </location>
</feature>
<dbReference type="EMBL" id="BKCJ011869087">
    <property type="protein sequence ID" value="GFD59773.1"/>
    <property type="molecule type" value="Genomic_DNA"/>
</dbReference>
<comment type="caution">
    <text evidence="2">The sequence shown here is derived from an EMBL/GenBank/DDBJ whole genome shotgun (WGS) entry which is preliminary data.</text>
</comment>
<name>A0A699XKN6_TANCI</name>
<gene>
    <name evidence="2" type="ORF">Tci_931742</name>
</gene>
<proteinExistence type="predicted"/>
<organism evidence="2">
    <name type="scientific">Tanacetum cinerariifolium</name>
    <name type="common">Dalmatian daisy</name>
    <name type="synonym">Chrysanthemum cinerariifolium</name>
    <dbReference type="NCBI Taxonomy" id="118510"/>
    <lineage>
        <taxon>Eukaryota</taxon>
        <taxon>Viridiplantae</taxon>
        <taxon>Streptophyta</taxon>
        <taxon>Embryophyta</taxon>
        <taxon>Tracheophyta</taxon>
        <taxon>Spermatophyta</taxon>
        <taxon>Magnoliopsida</taxon>
        <taxon>eudicotyledons</taxon>
        <taxon>Gunneridae</taxon>
        <taxon>Pentapetalae</taxon>
        <taxon>asterids</taxon>
        <taxon>campanulids</taxon>
        <taxon>Asterales</taxon>
        <taxon>Asteraceae</taxon>
        <taxon>Asteroideae</taxon>
        <taxon>Anthemideae</taxon>
        <taxon>Anthemidinae</taxon>
        <taxon>Tanacetum</taxon>
    </lineage>
</organism>
<evidence type="ECO:0000313" key="2">
    <source>
        <dbReference type="EMBL" id="GFD59773.1"/>
    </source>
</evidence>
<reference evidence="2" key="1">
    <citation type="journal article" date="2019" name="Sci. Rep.">
        <title>Draft genome of Tanacetum cinerariifolium, the natural source of mosquito coil.</title>
        <authorList>
            <person name="Yamashiro T."/>
            <person name="Shiraishi A."/>
            <person name="Satake H."/>
            <person name="Nakayama K."/>
        </authorList>
    </citation>
    <scope>NUCLEOTIDE SEQUENCE</scope>
</reference>
<sequence length="82" mass="8585">SQPIASLAAARLVYTARRRHGQRASAHGAAAGSGARFSGPKHGARAHRPAAVFNYLCRAPATAPGRRPQASRRPILAGFSGW</sequence>
<feature type="region of interest" description="Disordered" evidence="1">
    <location>
        <begin position="18"/>
        <end position="44"/>
    </location>
</feature>
<feature type="non-terminal residue" evidence="2">
    <location>
        <position position="82"/>
    </location>
</feature>